<sequence length="50" mass="5355">SIIQDLKKNFEIVKLITGSLVSCHRLAVSVAGSNGLSGSTLVDGRYSYQE</sequence>
<protein>
    <submittedName>
        <fullName evidence="1">Uncharacterized protein</fullName>
    </submittedName>
</protein>
<comment type="caution">
    <text evidence="1">The sequence shown here is derived from an EMBL/GenBank/DDBJ whole genome shotgun (WGS) entry which is preliminary data.</text>
</comment>
<organism evidence="1 2">
    <name type="scientific">Cirrhinus mrigala</name>
    <name type="common">Mrigala</name>
    <dbReference type="NCBI Taxonomy" id="683832"/>
    <lineage>
        <taxon>Eukaryota</taxon>
        <taxon>Metazoa</taxon>
        <taxon>Chordata</taxon>
        <taxon>Craniata</taxon>
        <taxon>Vertebrata</taxon>
        <taxon>Euteleostomi</taxon>
        <taxon>Actinopterygii</taxon>
        <taxon>Neopterygii</taxon>
        <taxon>Teleostei</taxon>
        <taxon>Ostariophysi</taxon>
        <taxon>Cypriniformes</taxon>
        <taxon>Cyprinidae</taxon>
        <taxon>Labeoninae</taxon>
        <taxon>Labeonini</taxon>
        <taxon>Cirrhinus</taxon>
    </lineage>
</organism>
<feature type="non-terminal residue" evidence="1">
    <location>
        <position position="50"/>
    </location>
</feature>
<evidence type="ECO:0000313" key="2">
    <source>
        <dbReference type="Proteomes" id="UP001529510"/>
    </source>
</evidence>
<feature type="non-terminal residue" evidence="1">
    <location>
        <position position="1"/>
    </location>
</feature>
<reference evidence="1 2" key="1">
    <citation type="submission" date="2024-05" db="EMBL/GenBank/DDBJ databases">
        <title>Genome sequencing and assembly of Indian major carp, Cirrhinus mrigala (Hamilton, 1822).</title>
        <authorList>
            <person name="Mohindra V."/>
            <person name="Chowdhury L.M."/>
            <person name="Lal K."/>
            <person name="Jena J.K."/>
        </authorList>
    </citation>
    <scope>NUCLEOTIDE SEQUENCE [LARGE SCALE GENOMIC DNA]</scope>
    <source>
        <strain evidence="1">CM1030</strain>
        <tissue evidence="1">Blood</tissue>
    </source>
</reference>
<keyword evidence="2" id="KW-1185">Reference proteome</keyword>
<dbReference type="AlphaFoldDB" id="A0ABD0NR02"/>
<proteinExistence type="predicted"/>
<gene>
    <name evidence="1" type="ORF">M9458_039905</name>
</gene>
<dbReference type="EMBL" id="JAMKFB020000020">
    <property type="protein sequence ID" value="KAL0164152.1"/>
    <property type="molecule type" value="Genomic_DNA"/>
</dbReference>
<accession>A0ABD0NR02</accession>
<name>A0ABD0NR02_CIRMR</name>
<evidence type="ECO:0000313" key="1">
    <source>
        <dbReference type="EMBL" id="KAL0164152.1"/>
    </source>
</evidence>
<dbReference type="Proteomes" id="UP001529510">
    <property type="component" value="Unassembled WGS sequence"/>
</dbReference>